<keyword evidence="7" id="KW-0175">Coiled coil</keyword>
<dbReference type="Gene3D" id="1.20.5.110">
    <property type="match status" value="1"/>
</dbReference>
<evidence type="ECO:0000256" key="5">
    <source>
        <dbReference type="ARBA" id="ARBA00022927"/>
    </source>
</evidence>
<evidence type="ECO:0000256" key="3">
    <source>
        <dbReference type="ARBA" id="ARBA00022448"/>
    </source>
</evidence>
<keyword evidence="8 9" id="KW-0472">Membrane</keyword>
<dbReference type="PANTHER" id="PTHR15959:SF0">
    <property type="entry name" value="SYNTAXIN-18"/>
    <property type="match status" value="1"/>
</dbReference>
<evidence type="ECO:0000256" key="6">
    <source>
        <dbReference type="ARBA" id="ARBA00022989"/>
    </source>
</evidence>
<organism evidence="10">
    <name type="scientific">Caligus clemensi</name>
    <name type="common">Sea louse</name>
    <dbReference type="NCBI Taxonomy" id="344056"/>
    <lineage>
        <taxon>Eukaryota</taxon>
        <taxon>Metazoa</taxon>
        <taxon>Ecdysozoa</taxon>
        <taxon>Arthropoda</taxon>
        <taxon>Crustacea</taxon>
        <taxon>Multicrustacea</taxon>
        <taxon>Hexanauplia</taxon>
        <taxon>Copepoda</taxon>
        <taxon>Siphonostomatoida</taxon>
        <taxon>Caligidae</taxon>
        <taxon>Caligus</taxon>
    </lineage>
</organism>
<keyword evidence="4 9" id="KW-0812">Transmembrane</keyword>
<evidence type="ECO:0000256" key="2">
    <source>
        <dbReference type="ARBA" id="ARBA00009063"/>
    </source>
</evidence>
<proteinExistence type="evidence at transcript level"/>
<evidence type="ECO:0000256" key="1">
    <source>
        <dbReference type="ARBA" id="ARBA00004211"/>
    </source>
</evidence>
<feature type="transmembrane region" description="Helical" evidence="9">
    <location>
        <begin position="262"/>
        <end position="283"/>
    </location>
</feature>
<dbReference type="GO" id="GO:0006890">
    <property type="term" value="P:retrograde vesicle-mediated transport, Golgi to endoplasmic reticulum"/>
    <property type="evidence" value="ECO:0007669"/>
    <property type="project" value="TreeGrafter"/>
</dbReference>
<accession>C1C125</accession>
<evidence type="ECO:0000256" key="9">
    <source>
        <dbReference type="SAM" id="Phobius"/>
    </source>
</evidence>
<keyword evidence="6 9" id="KW-1133">Transmembrane helix</keyword>
<dbReference type="GO" id="GO:0005783">
    <property type="term" value="C:endoplasmic reticulum"/>
    <property type="evidence" value="ECO:0007669"/>
    <property type="project" value="TreeGrafter"/>
</dbReference>
<gene>
    <name evidence="10" type="primary">STX18</name>
</gene>
<sequence length="285" mass="32613">MVDITSDFRACLHDARKRIGSQSLDKNRILKTRAAPHAFSIRAKDILSDIKRVEDFLTEENVHRLSSEEVDDIETGALSILRTTKQLIGKFKKDLESNAAKMNSQVKSHFTGVAEVLEKKLRTVEDVFMRQRSLRIEDLSMKREMSRLQDAIGLVPPPTEGIKTPILQDEDDQDEGLSPEELQLFQRENATMYESLLRTQNEVPSIENKVVKIAELQEPFSEKILQQKDDIELVSRNALAASENIKDGNEELRKAIQNKASIRVYILFSLLVLSFSLLFLDWYNP</sequence>
<evidence type="ECO:0000256" key="8">
    <source>
        <dbReference type="ARBA" id="ARBA00023136"/>
    </source>
</evidence>
<dbReference type="PANTHER" id="PTHR15959">
    <property type="entry name" value="SYNTAXIN-18"/>
    <property type="match status" value="1"/>
</dbReference>
<comment type="subcellular location">
    <subcellularLocation>
        <location evidence="1">Membrane</location>
        <topology evidence="1">Single-pass type IV membrane protein</topology>
    </subcellularLocation>
</comment>
<comment type="similarity">
    <text evidence="2">Belongs to the syntaxin family.</text>
</comment>
<dbReference type="AlphaFoldDB" id="C1C125"/>
<evidence type="ECO:0000256" key="7">
    <source>
        <dbReference type="ARBA" id="ARBA00023054"/>
    </source>
</evidence>
<evidence type="ECO:0000256" key="4">
    <source>
        <dbReference type="ARBA" id="ARBA00022692"/>
    </source>
</evidence>
<dbReference type="GO" id="GO:0031201">
    <property type="term" value="C:SNARE complex"/>
    <property type="evidence" value="ECO:0007669"/>
    <property type="project" value="TreeGrafter"/>
</dbReference>
<reference evidence="10" key="1">
    <citation type="submission" date="2009-03" db="EMBL/GenBank/DDBJ databases">
        <title>Caligus clemensi ESTs and full-length cDNAs.</title>
        <authorList>
            <person name="Yasuike M."/>
            <person name="von Schalburg K."/>
            <person name="Cooper G."/>
            <person name="Leong J."/>
            <person name="Jones S.R.M."/>
            <person name="Koop B.F."/>
        </authorList>
    </citation>
    <scope>NUCLEOTIDE SEQUENCE</scope>
    <source>
        <tissue evidence="10">Whole</tissue>
    </source>
</reference>
<dbReference type="EMBL" id="BT080554">
    <property type="protein sequence ID" value="ACO14978.1"/>
    <property type="molecule type" value="mRNA"/>
</dbReference>
<name>C1C125_CALCM</name>
<dbReference type="GO" id="GO:0015031">
    <property type="term" value="P:protein transport"/>
    <property type="evidence" value="ECO:0007669"/>
    <property type="project" value="UniProtKB-KW"/>
</dbReference>
<dbReference type="SUPFAM" id="SSF58038">
    <property type="entry name" value="SNARE fusion complex"/>
    <property type="match status" value="1"/>
</dbReference>
<keyword evidence="3" id="KW-0813">Transport</keyword>
<keyword evidence="5" id="KW-0653">Protein transport</keyword>
<evidence type="ECO:0000313" key="10">
    <source>
        <dbReference type="EMBL" id="ACO14978.1"/>
    </source>
</evidence>
<dbReference type="InterPro" id="IPR010989">
    <property type="entry name" value="SNARE"/>
</dbReference>
<dbReference type="SUPFAM" id="SSF47661">
    <property type="entry name" value="t-snare proteins"/>
    <property type="match status" value="1"/>
</dbReference>
<protein>
    <submittedName>
        <fullName evidence="10">Syntaxin-18</fullName>
    </submittedName>
</protein>